<dbReference type="OrthoDB" id="9780392at2"/>
<evidence type="ECO:0000313" key="3">
    <source>
        <dbReference type="Proteomes" id="UP000076625"/>
    </source>
</evidence>
<protein>
    <recommendedName>
        <fullName evidence="1">Hemerythrin-like domain-containing protein</fullName>
    </recommendedName>
</protein>
<proteinExistence type="predicted"/>
<dbReference type="STRING" id="1452487.AVW16_08905"/>
<name>A0A165FHC8_9NEIS</name>
<dbReference type="RefSeq" id="WP_066611146.1">
    <property type="nucleotide sequence ID" value="NZ_LQQU01000015.1"/>
</dbReference>
<evidence type="ECO:0000259" key="1">
    <source>
        <dbReference type="Pfam" id="PF01814"/>
    </source>
</evidence>
<feature type="domain" description="Hemerythrin-like" evidence="1">
    <location>
        <begin position="17"/>
        <end position="151"/>
    </location>
</feature>
<dbReference type="Pfam" id="PF01814">
    <property type="entry name" value="Hemerythrin"/>
    <property type="match status" value="1"/>
</dbReference>
<dbReference type="Proteomes" id="UP000076625">
    <property type="component" value="Unassembled WGS sequence"/>
</dbReference>
<dbReference type="AlphaFoldDB" id="A0A165FHC8"/>
<dbReference type="InterPro" id="IPR012312">
    <property type="entry name" value="Hemerythrin-like"/>
</dbReference>
<dbReference type="Gene3D" id="1.20.120.520">
    <property type="entry name" value="nmb1532 protein domain like"/>
    <property type="match status" value="1"/>
</dbReference>
<comment type="caution">
    <text evidence="2">The sequence shown here is derived from an EMBL/GenBank/DDBJ whole genome shotgun (WGS) entry which is preliminary data.</text>
</comment>
<keyword evidence="3" id="KW-1185">Reference proteome</keyword>
<accession>A0A165FHC8</accession>
<evidence type="ECO:0000313" key="2">
    <source>
        <dbReference type="EMBL" id="KZE33275.1"/>
    </source>
</evidence>
<gene>
    <name evidence="2" type="ORF">AVW16_08905</name>
</gene>
<reference evidence="3" key="1">
    <citation type="submission" date="2016-01" db="EMBL/GenBank/DDBJ databases">
        <title>Draft genome of Chromobacterium sp. F49.</title>
        <authorList>
            <person name="Hong K.W."/>
        </authorList>
    </citation>
    <scope>NUCLEOTIDE SEQUENCE [LARGE SCALE GENOMIC DNA]</scope>
    <source>
        <strain evidence="3">CN10</strain>
    </source>
</reference>
<organism evidence="2 3">
    <name type="scientific">Crenobacter luteus</name>
    <dbReference type="NCBI Taxonomy" id="1452487"/>
    <lineage>
        <taxon>Bacteria</taxon>
        <taxon>Pseudomonadati</taxon>
        <taxon>Pseudomonadota</taxon>
        <taxon>Betaproteobacteria</taxon>
        <taxon>Neisseriales</taxon>
        <taxon>Neisseriaceae</taxon>
        <taxon>Crenobacter</taxon>
    </lineage>
</organism>
<sequence length="173" mass="18763">MPLTDALPRPAPSFDAPLEMLAACHDKIRRFCTMLTALPAHLAAHGADAEAADAARAVLRYFDQAGPQHHRDEEDELFPLIAARAPEAAGPLARLRDEHAAFVAQWQALRVALERVAADEAVALPAGLVEAYVDGYRAHAAFEEAWLFPLAARHLSADEMAAAGRRMAARRRG</sequence>
<dbReference type="CDD" id="cd12108">
    <property type="entry name" value="Hr-like"/>
    <property type="match status" value="1"/>
</dbReference>
<dbReference type="EMBL" id="LQQU01000015">
    <property type="protein sequence ID" value="KZE33275.1"/>
    <property type="molecule type" value="Genomic_DNA"/>
</dbReference>